<sequence length="148" mass="17265">MELWFYHLERAPLDQVLPDLLEKTLANNWRALVCSPDQQRLDWLDDLLWAQRDDSFLPHGQASTPRADKQPILLTMGKDNENNSNVAFLLDGVDPADFQDFERTIIMFDGADEQGLQNARNYWKVAKTKKQVVRYWKQSESGKWENLA</sequence>
<dbReference type="EC" id="2.7.7.7" evidence="1"/>
<gene>
    <name evidence="1" type="ORF">MNBD_ALPHA06-519</name>
</gene>
<dbReference type="InterPro" id="IPR007459">
    <property type="entry name" value="DNA_pol3_chi"/>
</dbReference>
<keyword evidence="1" id="KW-0548">Nucleotidyltransferase</keyword>
<organism evidence="1">
    <name type="scientific">hydrothermal vent metagenome</name>
    <dbReference type="NCBI Taxonomy" id="652676"/>
    <lineage>
        <taxon>unclassified sequences</taxon>
        <taxon>metagenomes</taxon>
        <taxon>ecological metagenomes</taxon>
    </lineage>
</organism>
<reference evidence="1" key="1">
    <citation type="submission" date="2018-06" db="EMBL/GenBank/DDBJ databases">
        <authorList>
            <person name="Zhirakovskaya E."/>
        </authorList>
    </citation>
    <scope>NUCLEOTIDE SEQUENCE</scope>
</reference>
<dbReference type="GO" id="GO:0003887">
    <property type="term" value="F:DNA-directed DNA polymerase activity"/>
    <property type="evidence" value="ECO:0007669"/>
    <property type="project" value="UniProtKB-EC"/>
</dbReference>
<dbReference type="GO" id="GO:0003677">
    <property type="term" value="F:DNA binding"/>
    <property type="evidence" value="ECO:0007669"/>
    <property type="project" value="InterPro"/>
</dbReference>
<dbReference type="InterPro" id="IPR036768">
    <property type="entry name" value="PolIII_chi_sf"/>
</dbReference>
<dbReference type="PANTHER" id="PTHR38767">
    <property type="entry name" value="DNA POLYMERASE III SUBUNIT CHI"/>
    <property type="match status" value="1"/>
</dbReference>
<dbReference type="GO" id="GO:0006260">
    <property type="term" value="P:DNA replication"/>
    <property type="evidence" value="ECO:0007669"/>
    <property type="project" value="InterPro"/>
</dbReference>
<accession>A0A3B0RZY0</accession>
<dbReference type="Gene3D" id="3.40.50.10110">
    <property type="entry name" value="DNA polymerase III subunit chi"/>
    <property type="match status" value="1"/>
</dbReference>
<keyword evidence="1" id="KW-0808">Transferase</keyword>
<name>A0A3B0RZY0_9ZZZZ</name>
<protein>
    <submittedName>
        <fullName evidence="1">DNA polymerase III chi subunit</fullName>
        <ecNumber evidence="1">2.7.7.7</ecNumber>
    </submittedName>
</protein>
<dbReference type="EMBL" id="UOEE01000076">
    <property type="protein sequence ID" value="VAV88845.1"/>
    <property type="molecule type" value="Genomic_DNA"/>
</dbReference>
<dbReference type="Pfam" id="PF04364">
    <property type="entry name" value="DNA_pol3_chi"/>
    <property type="match status" value="1"/>
</dbReference>
<dbReference type="GO" id="GO:0032298">
    <property type="term" value="P:positive regulation of DNA-templated DNA replication initiation"/>
    <property type="evidence" value="ECO:0007669"/>
    <property type="project" value="TreeGrafter"/>
</dbReference>
<proteinExistence type="predicted"/>
<evidence type="ECO:0000313" key="1">
    <source>
        <dbReference type="EMBL" id="VAV88845.1"/>
    </source>
</evidence>
<dbReference type="PANTHER" id="PTHR38767:SF1">
    <property type="entry name" value="DNA POLYMERASE III SUBUNIT CHI"/>
    <property type="match status" value="1"/>
</dbReference>
<dbReference type="SUPFAM" id="SSF102400">
    <property type="entry name" value="DNA polymerase III chi subunit"/>
    <property type="match status" value="1"/>
</dbReference>
<dbReference type="AlphaFoldDB" id="A0A3B0RZY0"/>
<dbReference type="NCBIfam" id="NF004347">
    <property type="entry name" value="PRK05728.1-4"/>
    <property type="match status" value="1"/>
</dbReference>